<proteinExistence type="predicted"/>
<dbReference type="Proteomes" id="UP001556220">
    <property type="component" value="Unassembled WGS sequence"/>
</dbReference>
<evidence type="ECO:0000313" key="2">
    <source>
        <dbReference type="EMBL" id="MEW9572892.1"/>
    </source>
</evidence>
<name>A0ABV3QGC1_9GAMM</name>
<protein>
    <submittedName>
        <fullName evidence="2">Uncharacterized protein</fullName>
    </submittedName>
</protein>
<feature type="compositionally biased region" description="Basic and acidic residues" evidence="1">
    <location>
        <begin position="61"/>
        <end position="76"/>
    </location>
</feature>
<feature type="region of interest" description="Disordered" evidence="1">
    <location>
        <begin position="47"/>
        <end position="93"/>
    </location>
</feature>
<reference evidence="2 3" key="1">
    <citation type="submission" date="2024-06" db="EMBL/GenBank/DDBJ databases">
        <authorList>
            <person name="Woo H."/>
        </authorList>
    </citation>
    <scope>NUCLEOTIDE SEQUENCE [LARGE SCALE GENOMIC DNA]</scope>
    <source>
        <strain evidence="2 3">Si-c</strain>
    </source>
</reference>
<comment type="caution">
    <text evidence="2">The sequence shown here is derived from an EMBL/GenBank/DDBJ whole genome shotgun (WGS) entry which is preliminary data.</text>
</comment>
<dbReference type="EMBL" id="JBFOHK010000004">
    <property type="protein sequence ID" value="MEW9572892.1"/>
    <property type="molecule type" value="Genomic_DNA"/>
</dbReference>
<gene>
    <name evidence="2" type="ORF">ABQJ54_14130</name>
</gene>
<accession>A0ABV3QGC1</accession>
<dbReference type="RefSeq" id="WP_367854958.1">
    <property type="nucleotide sequence ID" value="NZ_JBFOHK010000004.1"/>
</dbReference>
<sequence length="93" mass="10691">MYALNQTNALYFFPHKLSFEPHPAATDVEQHDHWSLQHHPSVVWPWAPQTSGFASPMPKTDPAERREIDHQAQEADRMDDDGATPYEPEPGKR</sequence>
<organism evidence="2 3">
    <name type="scientific">Rhodanobacter lycopersici</name>
    <dbReference type="NCBI Taxonomy" id="3162487"/>
    <lineage>
        <taxon>Bacteria</taxon>
        <taxon>Pseudomonadati</taxon>
        <taxon>Pseudomonadota</taxon>
        <taxon>Gammaproteobacteria</taxon>
        <taxon>Lysobacterales</taxon>
        <taxon>Rhodanobacteraceae</taxon>
        <taxon>Rhodanobacter</taxon>
    </lineage>
</organism>
<evidence type="ECO:0000256" key="1">
    <source>
        <dbReference type="SAM" id="MobiDB-lite"/>
    </source>
</evidence>
<keyword evidence="3" id="KW-1185">Reference proteome</keyword>
<evidence type="ECO:0000313" key="3">
    <source>
        <dbReference type="Proteomes" id="UP001556220"/>
    </source>
</evidence>